<dbReference type="AlphaFoldDB" id="A0AAD8MBD3"/>
<sequence>MEEAVDARDSILRGLHRSLDTEFVERDSTSVKNKISRTVSTSANVGSSSSGVNNLLSEFNDADEYQIEKDPNDDYILNPENQVYENVVSDEEVDEKTANVGSSSSGVNNLLSEFNDADEYQIEKDPSDDYILNLENQVYENVVSDEEVDEEAAHRGEYLSDIEADKEPQLPGSPVTNAELVVKILSGVGQWRSNCQSQAPSQNLYGGYSAPQSSAARVNPNLVTTLFLALVKLIIVLYPFESLTSIPVKPLYFTKMYLCHALSDGKGCSWQFQDDVYSPTDESHGTIESSLSCIFSKV</sequence>
<dbReference type="EMBL" id="JAUIZM010000008">
    <property type="protein sequence ID" value="KAK1367651.1"/>
    <property type="molecule type" value="Genomic_DNA"/>
</dbReference>
<evidence type="ECO:0000313" key="1">
    <source>
        <dbReference type="EMBL" id="KAK1367651.1"/>
    </source>
</evidence>
<protein>
    <submittedName>
        <fullName evidence="1">Uncharacterized protein</fullName>
    </submittedName>
</protein>
<name>A0AAD8MBD3_9APIA</name>
<comment type="caution">
    <text evidence="1">The sequence shown here is derived from an EMBL/GenBank/DDBJ whole genome shotgun (WGS) entry which is preliminary data.</text>
</comment>
<reference evidence="1" key="2">
    <citation type="submission" date="2023-05" db="EMBL/GenBank/DDBJ databases">
        <authorList>
            <person name="Schelkunov M.I."/>
        </authorList>
    </citation>
    <scope>NUCLEOTIDE SEQUENCE</scope>
    <source>
        <strain evidence="1">Hsosn_3</strain>
        <tissue evidence="1">Leaf</tissue>
    </source>
</reference>
<gene>
    <name evidence="1" type="ORF">POM88_033743</name>
</gene>
<proteinExistence type="predicted"/>
<dbReference type="Proteomes" id="UP001237642">
    <property type="component" value="Unassembled WGS sequence"/>
</dbReference>
<evidence type="ECO:0000313" key="2">
    <source>
        <dbReference type="Proteomes" id="UP001237642"/>
    </source>
</evidence>
<organism evidence="1 2">
    <name type="scientific">Heracleum sosnowskyi</name>
    <dbReference type="NCBI Taxonomy" id="360622"/>
    <lineage>
        <taxon>Eukaryota</taxon>
        <taxon>Viridiplantae</taxon>
        <taxon>Streptophyta</taxon>
        <taxon>Embryophyta</taxon>
        <taxon>Tracheophyta</taxon>
        <taxon>Spermatophyta</taxon>
        <taxon>Magnoliopsida</taxon>
        <taxon>eudicotyledons</taxon>
        <taxon>Gunneridae</taxon>
        <taxon>Pentapetalae</taxon>
        <taxon>asterids</taxon>
        <taxon>campanulids</taxon>
        <taxon>Apiales</taxon>
        <taxon>Apiaceae</taxon>
        <taxon>Apioideae</taxon>
        <taxon>apioid superclade</taxon>
        <taxon>Tordylieae</taxon>
        <taxon>Tordyliinae</taxon>
        <taxon>Heracleum</taxon>
    </lineage>
</organism>
<accession>A0AAD8MBD3</accession>
<reference evidence="1" key="1">
    <citation type="submission" date="2023-02" db="EMBL/GenBank/DDBJ databases">
        <title>Genome of toxic invasive species Heracleum sosnowskyi carries increased number of genes despite the absence of recent whole-genome duplications.</title>
        <authorList>
            <person name="Schelkunov M."/>
            <person name="Shtratnikova V."/>
            <person name="Makarenko M."/>
            <person name="Klepikova A."/>
            <person name="Omelchenko D."/>
            <person name="Novikova G."/>
            <person name="Obukhova E."/>
            <person name="Bogdanov V."/>
            <person name="Penin A."/>
            <person name="Logacheva M."/>
        </authorList>
    </citation>
    <scope>NUCLEOTIDE SEQUENCE</scope>
    <source>
        <strain evidence="1">Hsosn_3</strain>
        <tissue evidence="1">Leaf</tissue>
    </source>
</reference>
<keyword evidence="2" id="KW-1185">Reference proteome</keyword>